<evidence type="ECO:0000313" key="3">
    <source>
        <dbReference type="EMBL" id="KAK2079947.1"/>
    </source>
</evidence>
<accession>A0AAD9IP99</accession>
<feature type="transmembrane region" description="Helical" evidence="2">
    <location>
        <begin position="307"/>
        <end position="327"/>
    </location>
</feature>
<dbReference type="SUPFAM" id="SSF103473">
    <property type="entry name" value="MFS general substrate transporter"/>
    <property type="match status" value="1"/>
</dbReference>
<evidence type="ECO:0000256" key="2">
    <source>
        <dbReference type="SAM" id="Phobius"/>
    </source>
</evidence>
<sequence>MGQARTMQVASVAAPQIRLVRSAPCAVLAAKRSPVRGLASLPAQGRQPRITARAAAPGQSAAQEQPKESGGFMGLFRPFSDNESNKKLIALCTAQMLCSVATLIHDTYLPVYLSEVLHLSNSKIGNLQAIAQFLSKASGSVSGTAADLLTPARMVIFGTLLTTINKPMFAASGLVYGSFGAMACLYWITFGKIFDRVSKGIREAPSKALIGELAAASGDSPAAAFSLRQSMATFGALVGAASAATAYKLSGQNYIATFALAAVPATLALGLPAYWQALAVVAVLYFARFDASFVTLRAKTVMDRASLPVLTSIMMIAQAFLATPAGLQAKKSVRARNWVIAVGIATLIGANAAFALIPSAAGMMLGAGLIGVHMAMTHGVTIGMLSTYIPSATIPGLGKVAGTAWSFTDMLLGVVLAYSNSLAGRLADISAKRGLGNIGCFYGGAVACALAILVLAFFSVFGSLGREDLLPSKPKKA</sequence>
<feature type="transmembrane region" description="Helical" evidence="2">
    <location>
        <begin position="441"/>
        <end position="465"/>
    </location>
</feature>
<evidence type="ECO:0000256" key="1">
    <source>
        <dbReference type="SAM" id="MobiDB-lite"/>
    </source>
</evidence>
<feature type="transmembrane region" description="Helical" evidence="2">
    <location>
        <begin position="339"/>
        <end position="357"/>
    </location>
</feature>
<feature type="transmembrane region" description="Helical" evidence="2">
    <location>
        <begin position="254"/>
        <end position="287"/>
    </location>
</feature>
<comment type="caution">
    <text evidence="3">The sequence shown here is derived from an EMBL/GenBank/DDBJ whole genome shotgun (WGS) entry which is preliminary data.</text>
</comment>
<dbReference type="PANTHER" id="PTHR23518:SF2">
    <property type="entry name" value="MAJOR FACILITATOR SUPERFAMILY TRANSPORTER"/>
    <property type="match status" value="1"/>
</dbReference>
<dbReference type="AlphaFoldDB" id="A0AAD9IP99"/>
<dbReference type="Proteomes" id="UP001255856">
    <property type="component" value="Unassembled WGS sequence"/>
</dbReference>
<dbReference type="EMBL" id="JASFZW010000002">
    <property type="protein sequence ID" value="KAK2079947.1"/>
    <property type="molecule type" value="Genomic_DNA"/>
</dbReference>
<dbReference type="PANTHER" id="PTHR23518">
    <property type="entry name" value="C-METHYLTRANSFERASE"/>
    <property type="match status" value="1"/>
</dbReference>
<protein>
    <submittedName>
        <fullName evidence="3">Uncharacterized protein</fullName>
    </submittedName>
</protein>
<dbReference type="Gene3D" id="1.20.1250.20">
    <property type="entry name" value="MFS general substrate transporter like domains"/>
    <property type="match status" value="1"/>
</dbReference>
<keyword evidence="2" id="KW-0472">Membrane</keyword>
<dbReference type="InterPro" id="IPR036259">
    <property type="entry name" value="MFS_trans_sf"/>
</dbReference>
<gene>
    <name evidence="3" type="ORF">QBZ16_002342</name>
</gene>
<feature type="compositionally biased region" description="Low complexity" evidence="1">
    <location>
        <begin position="52"/>
        <end position="64"/>
    </location>
</feature>
<proteinExistence type="predicted"/>
<feature type="transmembrane region" description="Helical" evidence="2">
    <location>
        <begin position="363"/>
        <end position="388"/>
    </location>
</feature>
<feature type="transmembrane region" description="Helical" evidence="2">
    <location>
        <begin position="168"/>
        <end position="188"/>
    </location>
</feature>
<keyword evidence="2" id="KW-0812">Transmembrane</keyword>
<keyword evidence="4" id="KW-1185">Reference proteome</keyword>
<feature type="transmembrane region" description="Helical" evidence="2">
    <location>
        <begin position="400"/>
        <end position="421"/>
    </location>
</feature>
<organism evidence="3 4">
    <name type="scientific">Prototheca wickerhamii</name>
    <dbReference type="NCBI Taxonomy" id="3111"/>
    <lineage>
        <taxon>Eukaryota</taxon>
        <taxon>Viridiplantae</taxon>
        <taxon>Chlorophyta</taxon>
        <taxon>core chlorophytes</taxon>
        <taxon>Trebouxiophyceae</taxon>
        <taxon>Chlorellales</taxon>
        <taxon>Chlorellaceae</taxon>
        <taxon>Prototheca</taxon>
    </lineage>
</organism>
<feature type="region of interest" description="Disordered" evidence="1">
    <location>
        <begin position="40"/>
        <end position="71"/>
    </location>
</feature>
<name>A0AAD9IP99_PROWI</name>
<reference evidence="3" key="1">
    <citation type="submission" date="2021-01" db="EMBL/GenBank/DDBJ databases">
        <authorList>
            <person name="Eckstrom K.M.E."/>
        </authorList>
    </citation>
    <scope>NUCLEOTIDE SEQUENCE</scope>
    <source>
        <strain evidence="3">UVCC 0001</strain>
    </source>
</reference>
<keyword evidence="2" id="KW-1133">Transmembrane helix</keyword>
<evidence type="ECO:0000313" key="4">
    <source>
        <dbReference type="Proteomes" id="UP001255856"/>
    </source>
</evidence>